<dbReference type="Proteomes" id="UP000018143">
    <property type="component" value="Unassembled WGS sequence"/>
</dbReference>
<comment type="caution">
    <text evidence="1">The sequence shown here is derived from an EMBL/GenBank/DDBJ whole genome shotgun (WGS) entry which is preliminary data.</text>
</comment>
<dbReference type="AlphaFoldDB" id="T1DX15"/>
<name>T1DX15_9HELI</name>
<evidence type="ECO:0000313" key="1">
    <source>
        <dbReference type="EMBL" id="GAD19872.1"/>
    </source>
</evidence>
<dbReference type="STRING" id="1325130.HFN_1112"/>
<organism evidence="1 2">
    <name type="scientific">Helicobacter fennelliae MRY12-0050</name>
    <dbReference type="NCBI Taxonomy" id="1325130"/>
    <lineage>
        <taxon>Bacteria</taxon>
        <taxon>Pseudomonadati</taxon>
        <taxon>Campylobacterota</taxon>
        <taxon>Epsilonproteobacteria</taxon>
        <taxon>Campylobacterales</taxon>
        <taxon>Helicobacteraceae</taxon>
        <taxon>Helicobacter</taxon>
    </lineage>
</organism>
<gene>
    <name evidence="1" type="ORF">HFN_1112</name>
</gene>
<dbReference type="EMBL" id="BASD01000028">
    <property type="protein sequence ID" value="GAD19872.1"/>
    <property type="molecule type" value="Genomic_DNA"/>
</dbReference>
<evidence type="ECO:0000313" key="2">
    <source>
        <dbReference type="Proteomes" id="UP000018143"/>
    </source>
</evidence>
<keyword evidence="2" id="KW-1185">Reference proteome</keyword>
<sequence>MTKWILVYGLDSGFAGLPRKIFNFAHNDKLAPSLRGR</sequence>
<accession>T1DX15</accession>
<proteinExistence type="predicted"/>
<protein>
    <submittedName>
        <fullName evidence="1">Uncharacterized protein</fullName>
    </submittedName>
</protein>
<reference evidence="1 2" key="1">
    <citation type="journal article" date="2013" name="Genome Announc.">
        <title>Draft Genome Sequence of Helicobacter fennelliae Strain MRY12-0050, Isolated from a Bacteremia Patient.</title>
        <authorList>
            <person name="Rimbara E."/>
            <person name="Matsui M."/>
            <person name="Mori S."/>
            <person name="Suzuki S."/>
            <person name="Suzuki M."/>
            <person name="Kim H."/>
            <person name="Sekizuka T."/>
            <person name="Kuroda M."/>
            <person name="Shibayama K."/>
        </authorList>
    </citation>
    <scope>NUCLEOTIDE SEQUENCE [LARGE SCALE GENOMIC DNA]</scope>
    <source>
        <strain evidence="1 2">MRY12-0050</strain>
    </source>
</reference>